<accession>A0A428KQI9</accession>
<sequence>MTLPLPSNDPAAAALAAISHSFHSYKTLADRALAQLSPADWLAAPSAYGNSIAVIVQHMVGNLRSRFTDFLTTDGEKPTRNRDQEFEQPATAAELPAQWEAAWHILFELLDGLQPTDLLRTVYIRGEAHTVLGALQRQVAHYAYHVGQIVQLAREQRGAEWQTLSIARGQSENFNARMQAQANQ</sequence>
<dbReference type="SUPFAM" id="SSF109854">
    <property type="entry name" value="DinB/YfiT-like putative metalloenzymes"/>
    <property type="match status" value="1"/>
</dbReference>
<evidence type="ECO:0000313" key="1">
    <source>
        <dbReference type="EMBL" id="RSK48820.1"/>
    </source>
</evidence>
<dbReference type="EMBL" id="RWIT01000004">
    <property type="protein sequence ID" value="RSK48820.1"/>
    <property type="molecule type" value="Genomic_DNA"/>
</dbReference>
<dbReference type="InterPro" id="IPR034660">
    <property type="entry name" value="DinB/YfiT-like"/>
</dbReference>
<keyword evidence="2" id="KW-1185">Reference proteome</keyword>
<dbReference type="Proteomes" id="UP000273500">
    <property type="component" value="Unassembled WGS sequence"/>
</dbReference>
<evidence type="ECO:0000313" key="2">
    <source>
        <dbReference type="Proteomes" id="UP000273500"/>
    </source>
</evidence>
<dbReference type="InterPro" id="IPR011466">
    <property type="entry name" value="DUF1572"/>
</dbReference>
<protein>
    <submittedName>
        <fullName evidence="1">DUF1572 domain-containing protein</fullName>
    </submittedName>
</protein>
<dbReference type="Pfam" id="PF07609">
    <property type="entry name" value="DUF1572"/>
    <property type="match status" value="1"/>
</dbReference>
<organism evidence="1 2">
    <name type="scientific">Hymenobacter rigui</name>
    <dbReference type="NCBI Taxonomy" id="334424"/>
    <lineage>
        <taxon>Bacteria</taxon>
        <taxon>Pseudomonadati</taxon>
        <taxon>Bacteroidota</taxon>
        <taxon>Cytophagia</taxon>
        <taxon>Cytophagales</taxon>
        <taxon>Hymenobacteraceae</taxon>
        <taxon>Hymenobacter</taxon>
    </lineage>
</organism>
<gene>
    <name evidence="1" type="ORF">EI291_09650</name>
</gene>
<dbReference type="AlphaFoldDB" id="A0A428KQI9"/>
<dbReference type="Gene3D" id="1.20.120.450">
    <property type="entry name" value="dinb family like domain"/>
    <property type="match status" value="1"/>
</dbReference>
<comment type="caution">
    <text evidence="1">The sequence shown here is derived from an EMBL/GenBank/DDBJ whole genome shotgun (WGS) entry which is preliminary data.</text>
</comment>
<reference evidence="1 2" key="1">
    <citation type="submission" date="2018-12" db="EMBL/GenBank/DDBJ databases">
        <authorList>
            <person name="Feng G."/>
            <person name="Zhu H."/>
        </authorList>
    </citation>
    <scope>NUCLEOTIDE SEQUENCE [LARGE SCALE GENOMIC DNA]</scope>
    <source>
        <strain evidence="1 2">KCTC 12533</strain>
    </source>
</reference>
<proteinExistence type="predicted"/>
<name>A0A428KQI9_9BACT</name>
<dbReference type="OrthoDB" id="68731at2"/>
<dbReference type="RefSeq" id="WP_125419607.1">
    <property type="nucleotide sequence ID" value="NZ_RWIT01000004.1"/>
</dbReference>